<dbReference type="OrthoDB" id="10024839at2759"/>
<protein>
    <recommendedName>
        <fullName evidence="3">Rho-GAP domain-containing protein</fullName>
    </recommendedName>
</protein>
<dbReference type="GO" id="GO:0007165">
    <property type="term" value="P:signal transduction"/>
    <property type="evidence" value="ECO:0007669"/>
    <property type="project" value="InterPro"/>
</dbReference>
<feature type="region of interest" description="Disordered" evidence="2">
    <location>
        <begin position="140"/>
        <end position="208"/>
    </location>
</feature>
<evidence type="ECO:0000256" key="2">
    <source>
        <dbReference type="SAM" id="MobiDB-lite"/>
    </source>
</evidence>
<dbReference type="KEGG" id="obi:106874118"/>
<dbReference type="PANTHER" id="PTHR12635:SF7">
    <property type="entry name" value="RHO GTPASE ACTIVATING PROTEIN 6-RELATED"/>
    <property type="match status" value="1"/>
</dbReference>
<feature type="region of interest" description="Disordered" evidence="2">
    <location>
        <begin position="479"/>
        <end position="542"/>
    </location>
</feature>
<feature type="compositionally biased region" description="Polar residues" evidence="2">
    <location>
        <begin position="696"/>
        <end position="710"/>
    </location>
</feature>
<feature type="domain" description="Rho-GAP" evidence="3">
    <location>
        <begin position="226"/>
        <end position="431"/>
    </location>
</feature>
<reference evidence="4" key="1">
    <citation type="submission" date="2015-07" db="EMBL/GenBank/DDBJ databases">
        <title>MeaNS - Measles Nucleotide Surveillance Program.</title>
        <authorList>
            <person name="Tran T."/>
            <person name="Druce J."/>
        </authorList>
    </citation>
    <scope>NUCLEOTIDE SEQUENCE</scope>
    <source>
        <strain evidence="4">UCB-OBI-ISO-001</strain>
        <tissue evidence="4">Gonad</tissue>
    </source>
</reference>
<dbReference type="Pfam" id="PF00620">
    <property type="entry name" value="RhoGAP"/>
    <property type="match status" value="1"/>
</dbReference>
<name>A0A0L8GYR0_OCTBM</name>
<feature type="compositionally biased region" description="Polar residues" evidence="2">
    <location>
        <begin position="479"/>
        <end position="499"/>
    </location>
</feature>
<keyword evidence="1" id="KW-0343">GTPase activation</keyword>
<dbReference type="InterPro" id="IPR008936">
    <property type="entry name" value="Rho_GTPase_activation_prot"/>
</dbReference>
<feature type="compositionally biased region" description="Polar residues" evidence="2">
    <location>
        <begin position="511"/>
        <end position="524"/>
    </location>
</feature>
<feature type="region of interest" description="Disordered" evidence="2">
    <location>
        <begin position="603"/>
        <end position="624"/>
    </location>
</feature>
<evidence type="ECO:0000259" key="3">
    <source>
        <dbReference type="PROSITE" id="PS50238"/>
    </source>
</evidence>
<dbReference type="PANTHER" id="PTHR12635">
    <property type="entry name" value="RHO-GTPASE-ACTIVATING PROTEIN 6 FAMILY MEMBER"/>
    <property type="match status" value="1"/>
</dbReference>
<dbReference type="EMBL" id="KQ420017">
    <property type="protein sequence ID" value="KOF81700.1"/>
    <property type="molecule type" value="Genomic_DNA"/>
</dbReference>
<dbReference type="PROSITE" id="PS50238">
    <property type="entry name" value="RHOGAP"/>
    <property type="match status" value="1"/>
</dbReference>
<dbReference type="AlphaFoldDB" id="A0A0L8GYR0"/>
<dbReference type="InterPro" id="IPR037863">
    <property type="entry name" value="RHOGAP6/36"/>
</dbReference>
<sequence>MQKASNKILPRRWKNRGKVNSSSISAIWKPEGCCTWGNVSGRKVILQPVSILTLTKAVEQEALRKVALTKAQKIMPDCTIEIPKACVDAKRQKRLKKRSQSVNLGGLLSQKEEPRPVGLVFEIPLSRCIANENNLKKRRNKSLGEATEKRELKQPCTSSEGSTEALIGHNGNAAHPLETSNNRSFHAGSTDSLSESEGNPEQTDKGSSLIEALSLSISGRESVNDENLQHLSGDGPMVPQIVLACFRHIETYGFHVLGIFRVGCSKKRVKQLRDEFDSGKDVILDESQNPHDVGALLKEFFRDLPEPLLTRDLYSPFVATRRINNPEKQILALKLLVSLLPVPNRDTLWALMKFLRKVAQHSTDTIDKNGQTLPGNRMDSTNLATLFGPNILHKAKVGERKYMVESCARAEERKDVIEVVKTMIEDSSIFEIPPNIYDEVLRYIMEDNPEVCDKLLKHIASDSGVDVGLETSYGSVFSEGESQQNLHPRQTHRLCSSLSDAGDSRGANLHRQLSSQSSYTSCPSDSERDDTDPRQAGPDYHRRQARMILRQRCKTSTDLQLSPTGLNVSVPVRNTQQLQASGSQTSNTTLTVPQQSQYIRQNSCPGLCSSSTSPPSSSSSSSYFTPSTLVHIVDQRSPKLGLSKSERELSQTGYSRLLAHSRESSPASTPPRITTTTSSLSSPSSSSTPPTSFTSLQQAQPLKAPNSQLQRIAEWQRERWRQWGHLTSDKSEEKKEHETLV</sequence>
<dbReference type="InterPro" id="IPR000198">
    <property type="entry name" value="RhoGAP_dom"/>
</dbReference>
<dbReference type="SUPFAM" id="SSF48350">
    <property type="entry name" value="GTPase activation domain, GAP"/>
    <property type="match status" value="1"/>
</dbReference>
<proteinExistence type="predicted"/>
<dbReference type="GO" id="GO:0005096">
    <property type="term" value="F:GTPase activator activity"/>
    <property type="evidence" value="ECO:0007669"/>
    <property type="project" value="UniProtKB-KW"/>
</dbReference>
<organism evidence="4">
    <name type="scientific">Octopus bimaculoides</name>
    <name type="common">California two-spotted octopus</name>
    <dbReference type="NCBI Taxonomy" id="37653"/>
    <lineage>
        <taxon>Eukaryota</taxon>
        <taxon>Metazoa</taxon>
        <taxon>Spiralia</taxon>
        <taxon>Lophotrochozoa</taxon>
        <taxon>Mollusca</taxon>
        <taxon>Cephalopoda</taxon>
        <taxon>Coleoidea</taxon>
        <taxon>Octopodiformes</taxon>
        <taxon>Octopoda</taxon>
        <taxon>Incirrata</taxon>
        <taxon>Octopodidae</taxon>
        <taxon>Octopus</taxon>
    </lineage>
</organism>
<accession>A0A0L8GYR0</accession>
<dbReference type="STRING" id="37653.A0A0L8GYR0"/>
<feature type="compositionally biased region" description="Low complexity" evidence="2">
    <location>
        <begin position="609"/>
        <end position="624"/>
    </location>
</feature>
<evidence type="ECO:0000313" key="4">
    <source>
        <dbReference type="EMBL" id="KOF81700.1"/>
    </source>
</evidence>
<evidence type="ECO:0000256" key="1">
    <source>
        <dbReference type="ARBA" id="ARBA00022468"/>
    </source>
</evidence>
<dbReference type="SMART" id="SM00324">
    <property type="entry name" value="RhoGAP"/>
    <property type="match status" value="1"/>
</dbReference>
<dbReference type="Gene3D" id="1.10.555.10">
    <property type="entry name" value="Rho GTPase activation protein"/>
    <property type="match status" value="1"/>
</dbReference>
<feature type="region of interest" description="Disordered" evidence="2">
    <location>
        <begin position="658"/>
        <end position="710"/>
    </location>
</feature>
<feature type="compositionally biased region" description="Low complexity" evidence="2">
    <location>
        <begin position="664"/>
        <end position="695"/>
    </location>
</feature>
<feature type="compositionally biased region" description="Polar residues" evidence="2">
    <location>
        <begin position="178"/>
        <end position="201"/>
    </location>
</feature>
<gene>
    <name evidence="4" type="ORF">OCBIM_22026238mg</name>
</gene>